<gene>
    <name evidence="2" type="ORF">GX355_11090</name>
</gene>
<sequence>MIYITGDTHRDFERVMDFCDEVGTSQEEDIMIILGDAMINYYLDANDTWLKEELSEYPITFFFIHGNHEERPYMIDSYEEDDWNGGIIYVEKEYPHLIFAKDGEIYDFDGRKAMAIGGAYSVDRFSRDVWFDTEQPDEIIKTYVEQQLDKIDWKIDYIFSHTAPYKYEPREEYLPNINQEYIDKSTEQWLDEIEDKLDYERWYLGHYHCDKRIDRVTIMYMEFEEL</sequence>
<dbReference type="RefSeq" id="WP_276649899.1">
    <property type="nucleotide sequence ID" value="NZ_JAAYSM010000395.1"/>
</dbReference>
<evidence type="ECO:0000313" key="3">
    <source>
        <dbReference type="Proteomes" id="UP000541058"/>
    </source>
</evidence>
<dbReference type="Gene3D" id="3.60.21.10">
    <property type="match status" value="1"/>
</dbReference>
<name>A0A7X8H104_9LACT</name>
<dbReference type="SUPFAM" id="SSF56300">
    <property type="entry name" value="Metallo-dependent phosphatases"/>
    <property type="match status" value="1"/>
</dbReference>
<dbReference type="AlphaFoldDB" id="A0A7X8H104"/>
<dbReference type="EMBL" id="JAAYSM010000395">
    <property type="protein sequence ID" value="NLJ19389.1"/>
    <property type="molecule type" value="Genomic_DNA"/>
</dbReference>
<accession>A0A7X8H104</accession>
<dbReference type="Pfam" id="PF00149">
    <property type="entry name" value="Metallophos"/>
    <property type="match status" value="1"/>
</dbReference>
<evidence type="ECO:0000313" key="2">
    <source>
        <dbReference type="EMBL" id="NLJ19389.1"/>
    </source>
</evidence>
<organism evidence="2 3">
    <name type="scientific">Globicatella sulfidifaciens</name>
    <dbReference type="NCBI Taxonomy" id="136093"/>
    <lineage>
        <taxon>Bacteria</taxon>
        <taxon>Bacillati</taxon>
        <taxon>Bacillota</taxon>
        <taxon>Bacilli</taxon>
        <taxon>Lactobacillales</taxon>
        <taxon>Aerococcaceae</taxon>
        <taxon>Globicatella</taxon>
    </lineage>
</organism>
<comment type="caution">
    <text evidence="2">The sequence shown here is derived from an EMBL/GenBank/DDBJ whole genome shotgun (WGS) entry which is preliminary data.</text>
</comment>
<proteinExistence type="predicted"/>
<feature type="domain" description="Calcineurin-like phosphoesterase" evidence="1">
    <location>
        <begin position="2"/>
        <end position="209"/>
    </location>
</feature>
<reference evidence="2 3" key="1">
    <citation type="journal article" date="2020" name="Biotechnol. Biofuels">
        <title>New insights from the biogas microbiome by comprehensive genome-resolved metagenomics of nearly 1600 species originating from multiple anaerobic digesters.</title>
        <authorList>
            <person name="Campanaro S."/>
            <person name="Treu L."/>
            <person name="Rodriguez-R L.M."/>
            <person name="Kovalovszki A."/>
            <person name="Ziels R.M."/>
            <person name="Maus I."/>
            <person name="Zhu X."/>
            <person name="Kougias P.G."/>
            <person name="Basile A."/>
            <person name="Luo G."/>
            <person name="Schluter A."/>
            <person name="Konstantinidis K.T."/>
            <person name="Angelidaki I."/>
        </authorList>
    </citation>
    <scope>NUCLEOTIDE SEQUENCE [LARGE SCALE GENOMIC DNA]</scope>
    <source>
        <strain evidence="2">AS23ysBPME_34</strain>
    </source>
</reference>
<protein>
    <submittedName>
        <fullName evidence="2">Metallophosphoesterase</fullName>
    </submittedName>
</protein>
<dbReference type="InterPro" id="IPR029052">
    <property type="entry name" value="Metallo-depent_PP-like"/>
</dbReference>
<dbReference type="Proteomes" id="UP000541058">
    <property type="component" value="Unassembled WGS sequence"/>
</dbReference>
<dbReference type="InterPro" id="IPR004843">
    <property type="entry name" value="Calcineurin-like_PHP"/>
</dbReference>
<evidence type="ECO:0000259" key="1">
    <source>
        <dbReference type="Pfam" id="PF00149"/>
    </source>
</evidence>
<dbReference type="GO" id="GO:0016787">
    <property type="term" value="F:hydrolase activity"/>
    <property type="evidence" value="ECO:0007669"/>
    <property type="project" value="InterPro"/>
</dbReference>